<protein>
    <submittedName>
        <fullName evidence="2">Uncharacterized protein</fullName>
    </submittedName>
</protein>
<dbReference type="EMBL" id="BGZK01000093">
    <property type="protein sequence ID" value="GBP18090.1"/>
    <property type="molecule type" value="Genomic_DNA"/>
</dbReference>
<keyword evidence="3" id="KW-1185">Reference proteome</keyword>
<name>A0A4C1TVR5_EUMVA</name>
<proteinExistence type="predicted"/>
<sequence length="77" mass="7651">MAIGQQCKHGERPSPFVMSSPNDEGPAIVVAGGGTGGARRSAFLGSPETVLGGCERFLLSHGLVEGGDGAGGGNRRA</sequence>
<dbReference type="Proteomes" id="UP000299102">
    <property type="component" value="Unassembled WGS sequence"/>
</dbReference>
<evidence type="ECO:0000313" key="2">
    <source>
        <dbReference type="EMBL" id="GBP18090.1"/>
    </source>
</evidence>
<comment type="caution">
    <text evidence="2">The sequence shown here is derived from an EMBL/GenBank/DDBJ whole genome shotgun (WGS) entry which is preliminary data.</text>
</comment>
<evidence type="ECO:0000313" key="3">
    <source>
        <dbReference type="Proteomes" id="UP000299102"/>
    </source>
</evidence>
<reference evidence="2 3" key="1">
    <citation type="journal article" date="2019" name="Commun. Biol.">
        <title>The bagworm genome reveals a unique fibroin gene that provides high tensile strength.</title>
        <authorList>
            <person name="Kono N."/>
            <person name="Nakamura H."/>
            <person name="Ohtoshi R."/>
            <person name="Tomita M."/>
            <person name="Numata K."/>
            <person name="Arakawa K."/>
        </authorList>
    </citation>
    <scope>NUCLEOTIDE SEQUENCE [LARGE SCALE GENOMIC DNA]</scope>
</reference>
<feature type="region of interest" description="Disordered" evidence="1">
    <location>
        <begin position="1"/>
        <end position="26"/>
    </location>
</feature>
<dbReference type="AlphaFoldDB" id="A0A4C1TVR5"/>
<gene>
    <name evidence="2" type="ORF">EVAR_12868_1</name>
</gene>
<evidence type="ECO:0000256" key="1">
    <source>
        <dbReference type="SAM" id="MobiDB-lite"/>
    </source>
</evidence>
<organism evidence="2 3">
    <name type="scientific">Eumeta variegata</name>
    <name type="common">Bagworm moth</name>
    <name type="synonym">Eumeta japonica</name>
    <dbReference type="NCBI Taxonomy" id="151549"/>
    <lineage>
        <taxon>Eukaryota</taxon>
        <taxon>Metazoa</taxon>
        <taxon>Ecdysozoa</taxon>
        <taxon>Arthropoda</taxon>
        <taxon>Hexapoda</taxon>
        <taxon>Insecta</taxon>
        <taxon>Pterygota</taxon>
        <taxon>Neoptera</taxon>
        <taxon>Endopterygota</taxon>
        <taxon>Lepidoptera</taxon>
        <taxon>Glossata</taxon>
        <taxon>Ditrysia</taxon>
        <taxon>Tineoidea</taxon>
        <taxon>Psychidae</taxon>
        <taxon>Oiketicinae</taxon>
        <taxon>Eumeta</taxon>
    </lineage>
</organism>
<accession>A0A4C1TVR5</accession>